<reference evidence="1 2" key="1">
    <citation type="submission" date="2021-04" db="EMBL/GenBank/DDBJ databases">
        <title>The genome sequence of Ideonella sp. 3Y2.</title>
        <authorList>
            <person name="Liu Y."/>
        </authorList>
    </citation>
    <scope>NUCLEOTIDE SEQUENCE [LARGE SCALE GENOMIC DNA]</scope>
    <source>
        <strain evidence="1 2">3Y2</strain>
    </source>
</reference>
<evidence type="ECO:0000313" key="1">
    <source>
        <dbReference type="EMBL" id="MBQ0933658.1"/>
    </source>
</evidence>
<accession>A0A940YDK4</accession>
<dbReference type="EMBL" id="JAGQDD010000040">
    <property type="protein sequence ID" value="MBQ0933658.1"/>
    <property type="molecule type" value="Genomic_DNA"/>
</dbReference>
<keyword evidence="2" id="KW-1185">Reference proteome</keyword>
<evidence type="ECO:0000313" key="2">
    <source>
        <dbReference type="Proteomes" id="UP000676246"/>
    </source>
</evidence>
<comment type="caution">
    <text evidence="1">The sequence shown here is derived from an EMBL/GenBank/DDBJ whole genome shotgun (WGS) entry which is preliminary data.</text>
</comment>
<gene>
    <name evidence="1" type="ORF">KAK03_24590</name>
</gene>
<organism evidence="1 2">
    <name type="scientific">Ideonella alba</name>
    <dbReference type="NCBI Taxonomy" id="2824118"/>
    <lineage>
        <taxon>Bacteria</taxon>
        <taxon>Pseudomonadati</taxon>
        <taxon>Pseudomonadota</taxon>
        <taxon>Betaproteobacteria</taxon>
        <taxon>Burkholderiales</taxon>
        <taxon>Sphaerotilaceae</taxon>
        <taxon>Ideonella</taxon>
    </lineage>
</organism>
<dbReference type="Proteomes" id="UP000676246">
    <property type="component" value="Unassembled WGS sequence"/>
</dbReference>
<sequence length="189" mass="21672">MDDFLERIYLDQAKQECEACFEAIKEFNGALERERSKDPFAHATALVHHAAAVSRIFWPPGGRDKHARQRAHRRGEALRKALSVSTDHPVQARTLRDHFEHFDERLDDWAERSKNRNIVRKLLGPRSAIGGDAIQDEDIIHHYDPETKIYAFRGEKFDVQALASGLEDLYAKIAARLAELDRRRFGGDG</sequence>
<proteinExistence type="predicted"/>
<dbReference type="RefSeq" id="WP_210857323.1">
    <property type="nucleotide sequence ID" value="NZ_JAGQDD010000040.1"/>
</dbReference>
<name>A0A940YDK4_9BURK</name>
<dbReference type="AlphaFoldDB" id="A0A940YDK4"/>
<protein>
    <submittedName>
        <fullName evidence="1">Uncharacterized protein</fullName>
    </submittedName>
</protein>